<feature type="domain" description="J" evidence="3">
    <location>
        <begin position="48"/>
        <end position="121"/>
    </location>
</feature>
<keyword evidence="2" id="KW-1133">Transmembrane helix</keyword>
<keyword evidence="5" id="KW-1185">Reference proteome</keyword>
<dbReference type="OrthoDB" id="445556at2759"/>
<dbReference type="STRING" id="1531966.A0A0A1T9K4"/>
<evidence type="ECO:0000313" key="5">
    <source>
        <dbReference type="Proteomes" id="UP000039046"/>
    </source>
</evidence>
<dbReference type="CDD" id="cd06257">
    <property type="entry name" value="DnaJ"/>
    <property type="match status" value="1"/>
</dbReference>
<evidence type="ECO:0000256" key="2">
    <source>
        <dbReference type="SAM" id="Phobius"/>
    </source>
</evidence>
<sequence>MILQRSIRAFPAFSLHSQSRSKYKKASNRHHASIYRSIHSWPCVANPTPYQVLGLSRDAPYNKKAFNSLVKLYHPDLHQNQQESERDPSSTQIRLQRYYLVVAAHELLSCPAKRLQYDRHNIGWKYPAMQSNSSSGRRTGRYQQASHEPPHDAYSPRGPQKPIYMSNGFFAILVLSVVMANGVIQHERAKRSASKHKSQVYWIHENIVNSLAQSLQLNASKSRDRRILEFLCRQYIATKKSDNRILGLMDEEDWENNICRH</sequence>
<reference evidence="4 5" key="1">
    <citation type="journal article" date="2015" name="Genome Announc.">
        <title>Draft Genome Sequence and Gene Annotation of the Entomopathogenic Fungus Verticillium hemipterigenum.</title>
        <authorList>
            <person name="Horn F."/>
            <person name="Habel A."/>
            <person name="Scharf D.H."/>
            <person name="Dworschak J."/>
            <person name="Brakhage A.A."/>
            <person name="Guthke R."/>
            <person name="Hertweck C."/>
            <person name="Linde J."/>
        </authorList>
    </citation>
    <scope>NUCLEOTIDE SEQUENCE [LARGE SCALE GENOMIC DNA]</scope>
</reference>
<dbReference type="Proteomes" id="UP000039046">
    <property type="component" value="Unassembled WGS sequence"/>
</dbReference>
<gene>
    <name evidence="4" type="ORF">VHEMI02136</name>
</gene>
<dbReference type="HOGENOM" id="CLU_063296_1_1_1"/>
<dbReference type="PROSITE" id="PS50076">
    <property type="entry name" value="DNAJ_2"/>
    <property type="match status" value="1"/>
</dbReference>
<feature type="compositionally biased region" description="Polar residues" evidence="1">
    <location>
        <begin position="129"/>
        <end position="146"/>
    </location>
</feature>
<evidence type="ECO:0000313" key="4">
    <source>
        <dbReference type="EMBL" id="CEJ82044.1"/>
    </source>
</evidence>
<organism evidence="4 5">
    <name type="scientific">[Torrubiella] hemipterigena</name>
    <dbReference type="NCBI Taxonomy" id="1531966"/>
    <lineage>
        <taxon>Eukaryota</taxon>
        <taxon>Fungi</taxon>
        <taxon>Dikarya</taxon>
        <taxon>Ascomycota</taxon>
        <taxon>Pezizomycotina</taxon>
        <taxon>Sordariomycetes</taxon>
        <taxon>Hypocreomycetidae</taxon>
        <taxon>Hypocreales</taxon>
        <taxon>Clavicipitaceae</taxon>
        <taxon>Clavicipitaceae incertae sedis</taxon>
        <taxon>'Torrubiella' clade</taxon>
    </lineage>
</organism>
<dbReference type="InterPro" id="IPR050817">
    <property type="entry name" value="DjlA_DnaK_co-chaperone"/>
</dbReference>
<evidence type="ECO:0000259" key="3">
    <source>
        <dbReference type="PROSITE" id="PS50076"/>
    </source>
</evidence>
<dbReference type="SUPFAM" id="SSF46565">
    <property type="entry name" value="Chaperone J-domain"/>
    <property type="match status" value="1"/>
</dbReference>
<feature type="region of interest" description="Disordered" evidence="1">
    <location>
        <begin position="128"/>
        <end position="158"/>
    </location>
</feature>
<dbReference type="PANTHER" id="PTHR24074">
    <property type="entry name" value="CO-CHAPERONE PROTEIN DJLA"/>
    <property type="match status" value="1"/>
</dbReference>
<dbReference type="Pfam" id="PF00226">
    <property type="entry name" value="DnaJ"/>
    <property type="match status" value="1"/>
</dbReference>
<evidence type="ECO:0000256" key="1">
    <source>
        <dbReference type="SAM" id="MobiDB-lite"/>
    </source>
</evidence>
<proteinExistence type="predicted"/>
<feature type="transmembrane region" description="Helical" evidence="2">
    <location>
        <begin position="163"/>
        <end position="184"/>
    </location>
</feature>
<keyword evidence="2" id="KW-0472">Membrane</keyword>
<dbReference type="Gene3D" id="1.10.287.110">
    <property type="entry name" value="DnaJ domain"/>
    <property type="match status" value="1"/>
</dbReference>
<protein>
    <recommendedName>
        <fullName evidence="3">J domain-containing protein</fullName>
    </recommendedName>
</protein>
<dbReference type="EMBL" id="CDHN01000001">
    <property type="protein sequence ID" value="CEJ82044.1"/>
    <property type="molecule type" value="Genomic_DNA"/>
</dbReference>
<dbReference type="AlphaFoldDB" id="A0A0A1T9K4"/>
<dbReference type="InterPro" id="IPR036869">
    <property type="entry name" value="J_dom_sf"/>
</dbReference>
<name>A0A0A1T9K4_9HYPO</name>
<accession>A0A0A1T9K4</accession>
<keyword evidence="2" id="KW-0812">Transmembrane</keyword>
<dbReference type="InterPro" id="IPR001623">
    <property type="entry name" value="DnaJ_domain"/>
</dbReference>